<accession>A0A3G6JIF9</accession>
<gene>
    <name evidence="2" type="ORF">DF198_03575</name>
    <name evidence="1" type="ORF">DQL92_03565</name>
</gene>
<evidence type="ECO:0000313" key="2">
    <source>
        <dbReference type="EMBL" id="AZA23236.1"/>
    </source>
</evidence>
<dbReference type="EMBL" id="CP031021">
    <property type="protein sequence ID" value="AZA17885.1"/>
    <property type="molecule type" value="Genomic_DNA"/>
</dbReference>
<dbReference type="AlphaFoldDB" id="A0A3G6JIF9"/>
<sequence length="64" mass="7471">MLPEIPIMPWRTILMLKKSKEGFLITIGNMFIELSKMNRVGNNCQVALKSNSFMVFFMQKKRSC</sequence>
<evidence type="ECO:0000313" key="1">
    <source>
        <dbReference type="EMBL" id="AZA17885.1"/>
    </source>
</evidence>
<dbReference type="EMBL" id="CP029252">
    <property type="protein sequence ID" value="AZA23236.1"/>
    <property type="molecule type" value="Genomic_DNA"/>
</dbReference>
<reference evidence="1" key="1">
    <citation type="submission" date="2018-07" db="EMBL/GenBank/DDBJ databases">
        <authorList>
            <person name="Somerville V."/>
        </authorList>
    </citation>
    <scope>NUCLEOTIDE SEQUENCE</scope>
    <source>
        <strain evidence="2">NWC_1_1</strain>
        <strain evidence="1">NWC_2_1</strain>
    </source>
</reference>
<name>A0A3G6JIF9_STRTR</name>
<proteinExistence type="predicted"/>
<protein>
    <submittedName>
        <fullName evidence="1">Uncharacterized protein</fullName>
    </submittedName>
</protein>
<organism evidence="1">
    <name type="scientific">Streptococcus thermophilus</name>
    <dbReference type="NCBI Taxonomy" id="1308"/>
    <lineage>
        <taxon>Bacteria</taxon>
        <taxon>Bacillati</taxon>
        <taxon>Bacillota</taxon>
        <taxon>Bacilli</taxon>
        <taxon>Lactobacillales</taxon>
        <taxon>Streptococcaceae</taxon>
        <taxon>Streptococcus</taxon>
    </lineage>
</organism>